<evidence type="ECO:0000313" key="2">
    <source>
        <dbReference type="EMBL" id="BBM53751.1"/>
    </source>
</evidence>
<dbReference type="EMBL" id="AP019841">
    <property type="protein sequence ID" value="BBM53751.1"/>
    <property type="molecule type" value="Genomic_DNA"/>
</dbReference>
<feature type="compositionally biased region" description="Basic and acidic residues" evidence="1">
    <location>
        <begin position="49"/>
        <end position="60"/>
    </location>
</feature>
<dbReference type="RefSeq" id="WP_147002655.1">
    <property type="nucleotide sequence ID" value="NZ_AP019841.1"/>
</dbReference>
<protein>
    <submittedName>
        <fullName evidence="2">Uncharacterized protein</fullName>
    </submittedName>
</protein>
<name>A0A510KSQ7_9FUSO</name>
<sequence>MKSKTNKTKEDKELLDKAEGKMKDALDDMSKSAEHSRAGKGQSNKGGVKVKEDDVKNLYK</sequence>
<evidence type="ECO:0000313" key="3">
    <source>
        <dbReference type="Proteomes" id="UP000321944"/>
    </source>
</evidence>
<dbReference type="Proteomes" id="UP000321944">
    <property type="component" value="Chromosome"/>
</dbReference>
<dbReference type="AlphaFoldDB" id="A0A510KSQ7"/>
<organism evidence="2 3">
    <name type="scientific">Leptotrichia wadei</name>
    <dbReference type="NCBI Taxonomy" id="157687"/>
    <lineage>
        <taxon>Bacteria</taxon>
        <taxon>Fusobacteriati</taxon>
        <taxon>Fusobacteriota</taxon>
        <taxon>Fusobacteriia</taxon>
        <taxon>Fusobacteriales</taxon>
        <taxon>Leptotrichiaceae</taxon>
        <taxon>Leptotrichia</taxon>
    </lineage>
</organism>
<evidence type="ECO:0000256" key="1">
    <source>
        <dbReference type="SAM" id="MobiDB-lite"/>
    </source>
</evidence>
<gene>
    <name evidence="2" type="ORF">JMUB3936_0014</name>
</gene>
<feature type="region of interest" description="Disordered" evidence="1">
    <location>
        <begin position="1"/>
        <end position="60"/>
    </location>
</feature>
<feature type="compositionally biased region" description="Basic and acidic residues" evidence="1">
    <location>
        <begin position="7"/>
        <end position="37"/>
    </location>
</feature>
<accession>A0A510KSQ7</accession>
<reference evidence="2 3" key="1">
    <citation type="submission" date="2019-07" db="EMBL/GenBank/DDBJ databases">
        <title>Complete Genome Sequence of Leptotrichia wadei Strain JMUB3936.</title>
        <authorList>
            <person name="Watanabe S."/>
            <person name="Cui L."/>
        </authorList>
    </citation>
    <scope>NUCLEOTIDE SEQUENCE [LARGE SCALE GENOMIC DNA]</scope>
    <source>
        <strain evidence="2 3">JMUB3936</strain>
    </source>
</reference>
<proteinExistence type="predicted"/>